<dbReference type="PANTHER" id="PTHR10579:SF167">
    <property type="entry name" value="OS02G0619600 PROTEIN"/>
    <property type="match status" value="1"/>
</dbReference>
<reference evidence="2" key="1">
    <citation type="submission" date="2020-07" db="EMBL/GenBank/DDBJ databases">
        <title>Genome sequence and genetic diversity analysis of an under-domesticated orphan crop, white fonio (Digitaria exilis).</title>
        <authorList>
            <person name="Bennetzen J.L."/>
            <person name="Chen S."/>
            <person name="Ma X."/>
            <person name="Wang X."/>
            <person name="Yssel A.E.J."/>
            <person name="Chaluvadi S.R."/>
            <person name="Johnson M."/>
            <person name="Gangashetty P."/>
            <person name="Hamidou F."/>
            <person name="Sanogo M.D."/>
            <person name="Zwaenepoel A."/>
            <person name="Wallace J."/>
            <person name="Van De Peer Y."/>
            <person name="Van Deynze A."/>
        </authorList>
    </citation>
    <scope>NUCLEOTIDE SEQUENCE</scope>
    <source>
        <tissue evidence="2">Leaves</tissue>
    </source>
</reference>
<feature type="domain" description="VWFA" evidence="1">
    <location>
        <begin position="571"/>
        <end position="742"/>
    </location>
</feature>
<dbReference type="InterPro" id="IPR036465">
    <property type="entry name" value="vWFA_dom_sf"/>
</dbReference>
<name>A0A835DTB3_9POAL</name>
<evidence type="ECO:0000313" key="3">
    <source>
        <dbReference type="Proteomes" id="UP000636709"/>
    </source>
</evidence>
<accession>A0A835DTB3</accession>
<dbReference type="InterPro" id="IPR051266">
    <property type="entry name" value="CLCR"/>
</dbReference>
<dbReference type="Pfam" id="PF13768">
    <property type="entry name" value="VWA_3"/>
    <property type="match status" value="1"/>
</dbReference>
<dbReference type="InterPro" id="IPR002035">
    <property type="entry name" value="VWF_A"/>
</dbReference>
<sequence>MIDVQATAVELKVTTVPIVSALRHDKMEDDLKVLVRVEAPELQVVAKHPPIDLVAVVDVSGSMGYAPDKDEYPVNGVKSRMDYLKAALEFIIGELRDDDRLSIVQFNEGVKAKTPLMPISGDGRELVREVARSLIPDGGTAFKPALEEAVSILHGRGEDDSSRRVPFVIFLSDGVEDEDSETKTQWDQVISPESKHELREVLGKYPVHTFGFSNSHDPMALLAIARVSCGTYSYIDGQGLGKITDAFAVCLGGLTTVVAVNATITLSAAPGVTIVDIDSGGYSNIIKEHRTSGEVRIPVICEGEAKNFIIHLSVPRTEAARREQLLLNVDAAAGHGASTTITISEDSHHQLSIQRPATSGDDDDQRHDEAVLEQVMRFRLLELLLKGKELKSKGADWAQRLRNNWKELKNSTGLSTSSFDKGVEAMAAKLEGGSGQAFVFSYVSSHQMECATTIGSPENTITAHYKTPAAQKMEQKVVAHKPVEEPNDVITAAVSLQEVPPSRQTPSGATNGYIDTGAKILPPPQKVKVEAFTGSTKVVNDVVGNNKQECTPVLVRVTAGAPWRLPRTPVDVVAVLNISSGMKGSMQRMQEAMAAIISNLDKNDRLSLVLLEDVVSEEVLDLCPMDSKGHSTASEIIKRKTTSTRKFRECRENLSKDALEIVHRQDRQRCVMLLSGGGEDRLTIEDWITRSKEDKFQFHAFDLGAKHDAGRFQSIADKGAGTYHYMGADAKVVIKDAFTAFVVGLKSVVATSVKLTFKAEAGFSISSIETGGHYCWWDHESSGDHGIIDVADMHAGEQRSFIVYLSGGAGATQEKLDKPLIIDGEYLQAGSSSGEKTPLPCFLRGKDVAMNSEVAAEIVRVKLVKQVKEMVAKPEAHELMEEKWKVIRDSAEYKDAHGTELIKIVDKGMDEMMKLECHQAHTMVSWLSCHWWQRATAMPHHYYTCGAFRPPPATISTIIGANKSCLGIAGVVVVLVVLMLLRLLAGWNTTEITTPFNVTLDVVNHPQWPAMYGGISGTLHMVEKDTTSFFMGVSPTEMSQQIDQYLYMAILYAAALRARYNSTTDSITDKVKGHAQAYLQAMLQRINTNDALPAMHVNSVQNMSIAMSHHLHSKQKKVIDTLNTDKATLNTHVATLNTKIDTLITEKATLSTEIVTLKVDIEKMQNCCQLAERIKELEGAVEHNKVDEFTQEQDVSSRARRSLVV</sequence>
<keyword evidence="3" id="KW-1185">Reference proteome</keyword>
<dbReference type="AlphaFoldDB" id="A0A835DTB3"/>
<dbReference type="OrthoDB" id="687730at2759"/>
<proteinExistence type="predicted"/>
<comment type="caution">
    <text evidence="2">The sequence shown here is derived from an EMBL/GenBank/DDBJ whole genome shotgun (WGS) entry which is preliminary data.</text>
</comment>
<dbReference type="SUPFAM" id="SSF53300">
    <property type="entry name" value="vWA-like"/>
    <property type="match status" value="2"/>
</dbReference>
<feature type="domain" description="VWFA" evidence="1">
    <location>
        <begin position="52"/>
        <end position="247"/>
    </location>
</feature>
<dbReference type="Proteomes" id="UP000636709">
    <property type="component" value="Unassembled WGS sequence"/>
</dbReference>
<dbReference type="PROSITE" id="PS50234">
    <property type="entry name" value="VWFA"/>
    <property type="match status" value="2"/>
</dbReference>
<gene>
    <name evidence="2" type="ORF">HU200_067031</name>
</gene>
<dbReference type="PANTHER" id="PTHR10579">
    <property type="entry name" value="CALCIUM-ACTIVATED CHLORIDE CHANNEL REGULATOR"/>
    <property type="match status" value="1"/>
</dbReference>
<evidence type="ECO:0000259" key="1">
    <source>
        <dbReference type="PROSITE" id="PS50234"/>
    </source>
</evidence>
<organism evidence="2 3">
    <name type="scientific">Digitaria exilis</name>
    <dbReference type="NCBI Taxonomy" id="1010633"/>
    <lineage>
        <taxon>Eukaryota</taxon>
        <taxon>Viridiplantae</taxon>
        <taxon>Streptophyta</taxon>
        <taxon>Embryophyta</taxon>
        <taxon>Tracheophyta</taxon>
        <taxon>Spermatophyta</taxon>
        <taxon>Magnoliopsida</taxon>
        <taxon>Liliopsida</taxon>
        <taxon>Poales</taxon>
        <taxon>Poaceae</taxon>
        <taxon>PACMAD clade</taxon>
        <taxon>Panicoideae</taxon>
        <taxon>Panicodae</taxon>
        <taxon>Paniceae</taxon>
        <taxon>Anthephorinae</taxon>
        <taxon>Digitaria</taxon>
    </lineage>
</organism>
<dbReference type="SMART" id="SM00327">
    <property type="entry name" value="VWA"/>
    <property type="match status" value="2"/>
</dbReference>
<dbReference type="Gene3D" id="3.40.50.410">
    <property type="entry name" value="von Willebrand factor, type A domain"/>
    <property type="match status" value="2"/>
</dbReference>
<evidence type="ECO:0000313" key="2">
    <source>
        <dbReference type="EMBL" id="KAF8642950.1"/>
    </source>
</evidence>
<protein>
    <recommendedName>
        <fullName evidence="1">VWFA domain-containing protein</fullName>
    </recommendedName>
</protein>
<dbReference type="Pfam" id="PF13519">
    <property type="entry name" value="VWA_2"/>
    <property type="match status" value="1"/>
</dbReference>
<dbReference type="EMBL" id="JACEFO010003251">
    <property type="protein sequence ID" value="KAF8642950.1"/>
    <property type="molecule type" value="Genomic_DNA"/>
</dbReference>